<evidence type="ECO:0000256" key="5">
    <source>
        <dbReference type="ARBA" id="ARBA00022989"/>
    </source>
</evidence>
<feature type="transmembrane region" description="Helical" evidence="7">
    <location>
        <begin position="209"/>
        <end position="228"/>
    </location>
</feature>
<dbReference type="PANTHER" id="PTHR42920">
    <property type="entry name" value="OS03G0707200 PROTEIN-RELATED"/>
    <property type="match status" value="1"/>
</dbReference>
<dbReference type="AlphaFoldDB" id="A0A1G9KFM8"/>
<evidence type="ECO:0000313" key="9">
    <source>
        <dbReference type="EMBL" id="SDL48386.1"/>
    </source>
</evidence>
<gene>
    <name evidence="9" type="ORF">SAMN04515677_102123</name>
</gene>
<feature type="transmembrane region" description="Helical" evidence="7">
    <location>
        <begin position="240"/>
        <end position="258"/>
    </location>
</feature>
<organism evidence="9 10">
    <name type="scientific">Romboutsia lituseburensis DSM 797</name>
    <dbReference type="NCBI Taxonomy" id="1121325"/>
    <lineage>
        <taxon>Bacteria</taxon>
        <taxon>Bacillati</taxon>
        <taxon>Bacillota</taxon>
        <taxon>Clostridia</taxon>
        <taxon>Peptostreptococcales</taxon>
        <taxon>Peptostreptococcaceae</taxon>
        <taxon>Romboutsia</taxon>
    </lineage>
</organism>
<evidence type="ECO:0000313" key="10">
    <source>
        <dbReference type="Proteomes" id="UP000199068"/>
    </source>
</evidence>
<sequence length="309" mass="34091">MFKGHIAEFGLILIAMIWGSGFVGTQLALDGGLTPLQLLTIRFFIGAVLINLIFFKQIKENINKEILKSGVILGFFLFIAFAVQTIGILYTTPTKNAFITAANVVIVPFIGFFIYKRKLDKFGIISSIMTLIGIGILSLEADFSINIGDFLTLICAFGFAFHIFFTSEFASKYNPIILTGIQFTVAFILSLVCQIFMGEMKIEAQINGYLGALYLGVFSTTIAFLLQTICQKMVDGTKTAIILSTEAVFGTIFSVLILKEIVTLKMLIGIAIIFTSIIMAETKLSFIKKKDVYVEDMCSAIVKESENEL</sequence>
<comment type="subcellular location">
    <subcellularLocation>
        <location evidence="1">Cell membrane</location>
        <topology evidence="1">Multi-pass membrane protein</topology>
    </subcellularLocation>
</comment>
<dbReference type="RefSeq" id="WP_270940116.1">
    <property type="nucleotide sequence ID" value="NZ_FNGW01000002.1"/>
</dbReference>
<evidence type="ECO:0000256" key="6">
    <source>
        <dbReference type="ARBA" id="ARBA00023136"/>
    </source>
</evidence>
<dbReference type="Proteomes" id="UP000199068">
    <property type="component" value="Unassembled WGS sequence"/>
</dbReference>
<feature type="transmembrane region" description="Helical" evidence="7">
    <location>
        <begin position="66"/>
        <end position="90"/>
    </location>
</feature>
<feature type="transmembrane region" description="Helical" evidence="7">
    <location>
        <begin position="145"/>
        <end position="165"/>
    </location>
</feature>
<protein>
    <submittedName>
        <fullName evidence="9">Permease of the drug/metabolite transporter (DMT) superfamily</fullName>
    </submittedName>
</protein>
<evidence type="ECO:0000256" key="3">
    <source>
        <dbReference type="ARBA" id="ARBA00022475"/>
    </source>
</evidence>
<proteinExistence type="inferred from homology"/>
<feature type="domain" description="EamA" evidence="8">
    <location>
        <begin position="147"/>
        <end position="279"/>
    </location>
</feature>
<name>A0A1G9KFM8_9FIRM</name>
<dbReference type="GO" id="GO:0005886">
    <property type="term" value="C:plasma membrane"/>
    <property type="evidence" value="ECO:0007669"/>
    <property type="project" value="UniProtKB-SubCell"/>
</dbReference>
<reference evidence="9 10" key="1">
    <citation type="submission" date="2016-10" db="EMBL/GenBank/DDBJ databases">
        <authorList>
            <person name="de Groot N.N."/>
        </authorList>
    </citation>
    <scope>NUCLEOTIDE SEQUENCE [LARGE SCALE GENOMIC DNA]</scope>
    <source>
        <strain evidence="9 10">DSM 797</strain>
    </source>
</reference>
<keyword evidence="3" id="KW-1003">Cell membrane</keyword>
<dbReference type="InterPro" id="IPR051258">
    <property type="entry name" value="Diverse_Substrate_Transporter"/>
</dbReference>
<evidence type="ECO:0000256" key="7">
    <source>
        <dbReference type="SAM" id="Phobius"/>
    </source>
</evidence>
<feature type="transmembrane region" description="Helical" evidence="7">
    <location>
        <begin position="35"/>
        <end position="54"/>
    </location>
</feature>
<dbReference type="STRING" id="1121325.SAMN04515677_102123"/>
<feature type="transmembrane region" description="Helical" evidence="7">
    <location>
        <begin position="177"/>
        <end position="197"/>
    </location>
</feature>
<accession>A0A1G9KFM8</accession>
<comment type="similarity">
    <text evidence="2">Belongs to the EamA transporter family.</text>
</comment>
<keyword evidence="4 7" id="KW-0812">Transmembrane</keyword>
<feature type="transmembrane region" description="Helical" evidence="7">
    <location>
        <begin position="9"/>
        <end position="29"/>
    </location>
</feature>
<dbReference type="InterPro" id="IPR000620">
    <property type="entry name" value="EamA_dom"/>
</dbReference>
<evidence type="ECO:0000256" key="1">
    <source>
        <dbReference type="ARBA" id="ARBA00004651"/>
    </source>
</evidence>
<feature type="transmembrane region" description="Helical" evidence="7">
    <location>
        <begin position="264"/>
        <end position="280"/>
    </location>
</feature>
<feature type="domain" description="EamA" evidence="8">
    <location>
        <begin position="7"/>
        <end position="138"/>
    </location>
</feature>
<evidence type="ECO:0000256" key="2">
    <source>
        <dbReference type="ARBA" id="ARBA00007362"/>
    </source>
</evidence>
<keyword evidence="5 7" id="KW-1133">Transmembrane helix</keyword>
<dbReference type="SUPFAM" id="SSF103481">
    <property type="entry name" value="Multidrug resistance efflux transporter EmrE"/>
    <property type="match status" value="2"/>
</dbReference>
<feature type="transmembrane region" description="Helical" evidence="7">
    <location>
        <begin position="122"/>
        <end position="139"/>
    </location>
</feature>
<evidence type="ECO:0000256" key="4">
    <source>
        <dbReference type="ARBA" id="ARBA00022692"/>
    </source>
</evidence>
<dbReference type="InterPro" id="IPR037185">
    <property type="entry name" value="EmrE-like"/>
</dbReference>
<dbReference type="EMBL" id="FNGW01000002">
    <property type="protein sequence ID" value="SDL48386.1"/>
    <property type="molecule type" value="Genomic_DNA"/>
</dbReference>
<dbReference type="Pfam" id="PF00892">
    <property type="entry name" value="EamA"/>
    <property type="match status" value="2"/>
</dbReference>
<dbReference type="PANTHER" id="PTHR42920:SF5">
    <property type="entry name" value="EAMA DOMAIN-CONTAINING PROTEIN"/>
    <property type="match status" value="1"/>
</dbReference>
<evidence type="ECO:0000259" key="8">
    <source>
        <dbReference type="Pfam" id="PF00892"/>
    </source>
</evidence>
<keyword evidence="10" id="KW-1185">Reference proteome</keyword>
<feature type="transmembrane region" description="Helical" evidence="7">
    <location>
        <begin position="96"/>
        <end position="115"/>
    </location>
</feature>
<keyword evidence="6 7" id="KW-0472">Membrane</keyword>